<dbReference type="EMBL" id="AGEL01000006">
    <property type="protein sequence ID" value="EHO17410.1"/>
    <property type="molecule type" value="Genomic_DNA"/>
</dbReference>
<dbReference type="SUPFAM" id="SSF88946">
    <property type="entry name" value="Sigma2 domain of RNA polymerase sigma factors"/>
    <property type="match status" value="1"/>
</dbReference>
<evidence type="ECO:0000313" key="2">
    <source>
        <dbReference type="Proteomes" id="UP000018466"/>
    </source>
</evidence>
<organism evidence="1 2">
    <name type="scientific">Stomatobaculum longum</name>
    <dbReference type="NCBI Taxonomy" id="796942"/>
    <lineage>
        <taxon>Bacteria</taxon>
        <taxon>Bacillati</taxon>
        <taxon>Bacillota</taxon>
        <taxon>Clostridia</taxon>
        <taxon>Lachnospirales</taxon>
        <taxon>Lachnospiraceae</taxon>
        <taxon>Stomatobaculum</taxon>
    </lineage>
</organism>
<evidence type="ECO:0008006" key="3">
    <source>
        <dbReference type="Google" id="ProtNLM"/>
    </source>
</evidence>
<comment type="caution">
    <text evidence="1">The sequence shown here is derived from an EMBL/GenBank/DDBJ whole genome shotgun (WGS) entry which is preliminary data.</text>
</comment>
<name>A0AA36Y5U5_9FIRM</name>
<dbReference type="GO" id="GO:0006352">
    <property type="term" value="P:DNA-templated transcription initiation"/>
    <property type="evidence" value="ECO:0007669"/>
    <property type="project" value="InterPro"/>
</dbReference>
<keyword evidence="2" id="KW-1185">Reference proteome</keyword>
<dbReference type="Gene3D" id="1.10.1740.10">
    <property type="match status" value="1"/>
</dbReference>
<dbReference type="AlphaFoldDB" id="A0AA36Y5U5"/>
<dbReference type="SUPFAM" id="SSF88659">
    <property type="entry name" value="Sigma3 and sigma4 domains of RNA polymerase sigma factors"/>
    <property type="match status" value="1"/>
</dbReference>
<dbReference type="InterPro" id="IPR013325">
    <property type="entry name" value="RNA_pol_sigma_r2"/>
</dbReference>
<dbReference type="InterPro" id="IPR013324">
    <property type="entry name" value="RNA_pol_sigma_r3/r4-like"/>
</dbReference>
<accession>A0AA36Y5U5</accession>
<protein>
    <recommendedName>
        <fullName evidence="3">Sigma-70 family RNA polymerase sigma factor</fullName>
    </recommendedName>
</protein>
<dbReference type="Proteomes" id="UP000018466">
    <property type="component" value="Unassembled WGS sequence"/>
</dbReference>
<dbReference type="GO" id="GO:0003700">
    <property type="term" value="F:DNA-binding transcription factor activity"/>
    <property type="evidence" value="ECO:0007669"/>
    <property type="project" value="InterPro"/>
</dbReference>
<proteinExistence type="predicted"/>
<gene>
    <name evidence="1" type="ORF">HMPREF9623_01009</name>
</gene>
<reference evidence="1 2" key="1">
    <citation type="submission" date="2011-10" db="EMBL/GenBank/DDBJ databases">
        <title>The Genome Sequence of Lachnospiraceae bacterium ACC2.</title>
        <authorList>
            <consortium name="The Broad Institute Genome Sequencing Platform"/>
            <person name="Earl A."/>
            <person name="Ward D."/>
            <person name="Feldgarden M."/>
            <person name="Gevers D."/>
            <person name="Sizova M."/>
            <person name="Hazen A."/>
            <person name="Epstein S."/>
            <person name="Young S.K."/>
            <person name="Zeng Q."/>
            <person name="Gargeya S."/>
            <person name="Fitzgerald M."/>
            <person name="Haas B."/>
            <person name="Abouelleil A."/>
            <person name="Alvarado L."/>
            <person name="Arachchi H.M."/>
            <person name="Berlin A."/>
            <person name="Brown A."/>
            <person name="Chapman S.B."/>
            <person name="Chen Z."/>
            <person name="Dunbar C."/>
            <person name="Freedman E."/>
            <person name="Gearin G."/>
            <person name="Goldberg J."/>
            <person name="Griggs A."/>
            <person name="Gujja S."/>
            <person name="Heiman D."/>
            <person name="Howarth C."/>
            <person name="Larson L."/>
            <person name="Lui A."/>
            <person name="MacDonald P.J.P."/>
            <person name="Montmayeur A."/>
            <person name="Murphy C."/>
            <person name="Neiman D."/>
            <person name="Pearson M."/>
            <person name="Priest M."/>
            <person name="Roberts A."/>
            <person name="Saif S."/>
            <person name="Shea T."/>
            <person name="Shenoy N."/>
            <person name="Sisk P."/>
            <person name="Stolte C."/>
            <person name="Sykes S."/>
            <person name="Wortman J."/>
            <person name="Nusbaum C."/>
            <person name="Birren B."/>
        </authorList>
    </citation>
    <scope>NUCLEOTIDE SEQUENCE [LARGE SCALE GENOMIC DNA]</scope>
    <source>
        <strain evidence="1 2">ACC2</strain>
    </source>
</reference>
<sequence>MLLIEMIRMLRTGNSKVMEEIYKKMYPLLAAEASKTHFMEYDDAMQEYCFALFLALRQVRELATEAQALAYCKTVVRHHFCKLYRSYVRKGKAEYAEEELPERICHDGEIERILLETALRRELQGFTEKKRNILEELYLSGETETAVAQKYAVSRQYVNRLKREFRVQAEQYLC</sequence>
<evidence type="ECO:0000313" key="1">
    <source>
        <dbReference type="EMBL" id="EHO17410.1"/>
    </source>
</evidence>